<dbReference type="EMBL" id="ML143436">
    <property type="protein sequence ID" value="TBU27136.1"/>
    <property type="molecule type" value="Genomic_DNA"/>
</dbReference>
<gene>
    <name evidence="2" type="ORF">BD311DRAFT_761189</name>
</gene>
<protein>
    <submittedName>
        <fullName evidence="2">Uncharacterized protein</fullName>
    </submittedName>
</protein>
<feature type="non-terminal residue" evidence="2">
    <location>
        <position position="1"/>
    </location>
</feature>
<feature type="signal peptide" evidence="1">
    <location>
        <begin position="1"/>
        <end position="21"/>
    </location>
</feature>
<sequence>GSTNPLLFATLRLGLVRFCDQHGPQVACCGLLDALCNISRFRAPSCLLHEALRIPGQNSVTTCRLGSVSPKTNTRVRCGNL</sequence>
<feature type="non-terminal residue" evidence="2">
    <location>
        <position position="81"/>
    </location>
</feature>
<dbReference type="Proteomes" id="UP000292957">
    <property type="component" value="Unassembled WGS sequence"/>
</dbReference>
<proteinExistence type="predicted"/>
<keyword evidence="1" id="KW-0732">Signal</keyword>
<dbReference type="AlphaFoldDB" id="A0A4Q9MM99"/>
<organism evidence="2">
    <name type="scientific">Dichomitus squalens</name>
    <dbReference type="NCBI Taxonomy" id="114155"/>
    <lineage>
        <taxon>Eukaryota</taxon>
        <taxon>Fungi</taxon>
        <taxon>Dikarya</taxon>
        <taxon>Basidiomycota</taxon>
        <taxon>Agaricomycotina</taxon>
        <taxon>Agaricomycetes</taxon>
        <taxon>Polyporales</taxon>
        <taxon>Polyporaceae</taxon>
        <taxon>Dichomitus</taxon>
    </lineage>
</organism>
<name>A0A4Q9MM99_9APHY</name>
<evidence type="ECO:0000256" key="1">
    <source>
        <dbReference type="SAM" id="SignalP"/>
    </source>
</evidence>
<evidence type="ECO:0000313" key="2">
    <source>
        <dbReference type="EMBL" id="TBU27136.1"/>
    </source>
</evidence>
<feature type="chain" id="PRO_5020215006" evidence="1">
    <location>
        <begin position="22"/>
        <end position="81"/>
    </location>
</feature>
<accession>A0A4Q9MM99</accession>
<reference evidence="2" key="1">
    <citation type="submission" date="2019-01" db="EMBL/GenBank/DDBJ databases">
        <title>Draft genome sequences of three monokaryotic isolates of the white-rot basidiomycete fungus Dichomitus squalens.</title>
        <authorList>
            <consortium name="DOE Joint Genome Institute"/>
            <person name="Lopez S.C."/>
            <person name="Andreopoulos B."/>
            <person name="Pangilinan J."/>
            <person name="Lipzen A."/>
            <person name="Riley R."/>
            <person name="Ahrendt S."/>
            <person name="Ng V."/>
            <person name="Barry K."/>
            <person name="Daum C."/>
            <person name="Grigoriev I.V."/>
            <person name="Hilden K.S."/>
            <person name="Makela M.R."/>
            <person name="de Vries R.P."/>
        </authorList>
    </citation>
    <scope>NUCLEOTIDE SEQUENCE [LARGE SCALE GENOMIC DNA]</scope>
    <source>
        <strain evidence="2">OM18370.1</strain>
    </source>
</reference>